<dbReference type="Proteomes" id="UP000427373">
    <property type="component" value="Chromosome"/>
</dbReference>
<protein>
    <submittedName>
        <fullName evidence="2">Uncharacterized protein</fullName>
    </submittedName>
</protein>
<dbReference type="AlphaFoldDB" id="A0A650CDU3"/>
<dbReference type="Proteomes" id="UP000582213">
    <property type="component" value="Unassembled WGS sequence"/>
</dbReference>
<dbReference type="EMBL" id="JACHFY010000003">
    <property type="protein sequence ID" value="MBB5253128.1"/>
    <property type="molecule type" value="Genomic_DNA"/>
</dbReference>
<evidence type="ECO:0000313" key="2">
    <source>
        <dbReference type="EMBL" id="QGR15954.1"/>
    </source>
</evidence>
<reference evidence="1 4" key="2">
    <citation type="submission" date="2020-08" db="EMBL/GenBank/DDBJ databases">
        <title>Genomic Encyclopedia of Type Strains, Phase IV (KMG-IV): sequencing the most valuable type-strain genomes for metagenomic binning, comparative biology and taxonomic classification.</title>
        <authorList>
            <person name="Goeker M."/>
        </authorList>
    </citation>
    <scope>NUCLEOTIDE SEQUENCE [LARGE SCALE GENOMIC DNA]</scope>
    <source>
        <strain evidence="1 4">DSM 12421</strain>
    </source>
</reference>
<reference evidence="2 3" key="1">
    <citation type="submission" date="2019-10" db="EMBL/GenBank/DDBJ databases">
        <title>Genome Sequences from Six Type Strain Members of the Archaeal Family Sulfolobaceae: Acidianus ambivalens, Acidianus infernus, Metallosphaera prunae, Stygiolobus azoricus, Sulfolobus metallicus, and Sulfurisphaera ohwakuensis.</title>
        <authorList>
            <person name="Counts J.A."/>
            <person name="Kelly R.M."/>
        </authorList>
    </citation>
    <scope>NUCLEOTIDE SEQUENCE [LARGE SCALE GENOMIC DNA]</scope>
    <source>
        <strain evidence="2 3">TA-1</strain>
    </source>
</reference>
<organism evidence="2 3">
    <name type="scientific">Sulfurisphaera ohwakuensis</name>
    <dbReference type="NCBI Taxonomy" id="69656"/>
    <lineage>
        <taxon>Archaea</taxon>
        <taxon>Thermoproteota</taxon>
        <taxon>Thermoprotei</taxon>
        <taxon>Sulfolobales</taxon>
        <taxon>Sulfolobaceae</taxon>
        <taxon>Sulfurisphaera</taxon>
    </lineage>
</organism>
<accession>A0A650CDU3</accession>
<sequence>MEISEFSSSIDDIKKYIGLNENCIVQIIDFIPKDILASHACEVFFYYLDKGYKNRIKSPEIFFLTLLYGSLNINEILNKIKISQKKYIIKCCRNEKNNYKKIDKETRIQLSNIAINSLETLI</sequence>
<evidence type="ECO:0000313" key="3">
    <source>
        <dbReference type="Proteomes" id="UP000427373"/>
    </source>
</evidence>
<name>A0A650CDU3_SULOH</name>
<dbReference type="GeneID" id="1458232"/>
<keyword evidence="3" id="KW-1185">Reference proteome</keyword>
<evidence type="ECO:0000313" key="1">
    <source>
        <dbReference type="EMBL" id="MBB5253128.1"/>
    </source>
</evidence>
<proteinExistence type="predicted"/>
<gene>
    <name evidence="2" type="ORF">D1869_01200</name>
    <name evidence="1" type="ORF">HNQ62_000870</name>
</gene>
<dbReference type="OrthoDB" id="43379at2157"/>
<dbReference type="EMBL" id="CP045484">
    <property type="protein sequence ID" value="QGR15954.1"/>
    <property type="molecule type" value="Genomic_DNA"/>
</dbReference>
<dbReference type="KEGG" id="soh:D1869_01200"/>
<evidence type="ECO:0000313" key="4">
    <source>
        <dbReference type="Proteomes" id="UP000582213"/>
    </source>
</evidence>
<dbReference type="RefSeq" id="WP_010978278.1">
    <property type="nucleotide sequence ID" value="NZ_AP031374.1"/>
</dbReference>